<comment type="caution">
    <text evidence="2">The sequence shown here is derived from an EMBL/GenBank/DDBJ whole genome shotgun (WGS) entry which is preliminary data.</text>
</comment>
<accession>A0ABU8WV66</accession>
<evidence type="ECO:0000313" key="3">
    <source>
        <dbReference type="Proteomes" id="UP001385892"/>
    </source>
</evidence>
<dbReference type="Proteomes" id="UP001385892">
    <property type="component" value="Unassembled WGS sequence"/>
</dbReference>
<gene>
    <name evidence="2" type="ORF">WKW82_29105</name>
</gene>
<organism evidence="2 3">
    <name type="scientific">Variovorax rhizosphaerae</name>
    <dbReference type="NCBI Taxonomy" id="1836200"/>
    <lineage>
        <taxon>Bacteria</taxon>
        <taxon>Pseudomonadati</taxon>
        <taxon>Pseudomonadota</taxon>
        <taxon>Betaproteobacteria</taxon>
        <taxon>Burkholderiales</taxon>
        <taxon>Comamonadaceae</taxon>
        <taxon>Variovorax</taxon>
    </lineage>
</organism>
<proteinExistence type="predicted"/>
<feature type="region of interest" description="Disordered" evidence="1">
    <location>
        <begin position="1"/>
        <end position="31"/>
    </location>
</feature>
<name>A0ABU8WV66_9BURK</name>
<sequence length="63" mass="6958">RAKREPSMNDDRLTLNPPPGPARHRYKTGQDSCRRPAKLIVANHKGFIAPIAPYLAATLAIHS</sequence>
<evidence type="ECO:0000256" key="1">
    <source>
        <dbReference type="SAM" id="MobiDB-lite"/>
    </source>
</evidence>
<dbReference type="RefSeq" id="WP_340346154.1">
    <property type="nucleotide sequence ID" value="NZ_JBBKZT010000016.1"/>
</dbReference>
<protein>
    <submittedName>
        <fullName evidence="2">Uncharacterized protein</fullName>
    </submittedName>
</protein>
<reference evidence="2 3" key="1">
    <citation type="submission" date="2024-03" db="EMBL/GenBank/DDBJ databases">
        <title>Novel species of the genus Variovorax.</title>
        <authorList>
            <person name="Liu Q."/>
            <person name="Xin Y.-H."/>
        </authorList>
    </citation>
    <scope>NUCLEOTIDE SEQUENCE [LARGE SCALE GENOMIC DNA]</scope>
    <source>
        <strain evidence="2 3">KACC 18900</strain>
    </source>
</reference>
<feature type="non-terminal residue" evidence="2">
    <location>
        <position position="1"/>
    </location>
</feature>
<dbReference type="EMBL" id="JBBKZT010000016">
    <property type="protein sequence ID" value="MEJ8850730.1"/>
    <property type="molecule type" value="Genomic_DNA"/>
</dbReference>
<feature type="compositionally biased region" description="Basic and acidic residues" evidence="1">
    <location>
        <begin position="1"/>
        <end position="13"/>
    </location>
</feature>
<keyword evidence="3" id="KW-1185">Reference proteome</keyword>
<evidence type="ECO:0000313" key="2">
    <source>
        <dbReference type="EMBL" id="MEJ8850730.1"/>
    </source>
</evidence>